<evidence type="ECO:0000313" key="3">
    <source>
        <dbReference type="EMBL" id="ETL32939.1"/>
    </source>
</evidence>
<gene>
    <name evidence="4" type="ORF">L914_14489</name>
    <name evidence="2" type="ORF">L915_14635</name>
    <name evidence="3" type="ORF">L916_14543</name>
</gene>
<name>W2G8Y8_PHYNI</name>
<dbReference type="VEuPathDB" id="FungiDB:PPTG_23712"/>
<dbReference type="EMBL" id="KI694644">
    <property type="protein sequence ID" value="ETM39360.1"/>
    <property type="molecule type" value="Genomic_DNA"/>
</dbReference>
<evidence type="ECO:0000313" key="2">
    <source>
        <dbReference type="EMBL" id="ETK79523.1"/>
    </source>
</evidence>
<dbReference type="Proteomes" id="UP000053864">
    <property type="component" value="Unassembled WGS sequence"/>
</dbReference>
<dbReference type="AlphaFoldDB" id="W2G8Y8"/>
<evidence type="ECO:0000256" key="1">
    <source>
        <dbReference type="SAM" id="MobiDB-lite"/>
    </source>
</evidence>
<dbReference type="Proteomes" id="UP000053236">
    <property type="component" value="Unassembled WGS sequence"/>
</dbReference>
<organism evidence="2">
    <name type="scientific">Phytophthora nicotianae</name>
    <name type="common">Potato buckeye rot agent</name>
    <name type="synonym">Phytophthora parasitica</name>
    <dbReference type="NCBI Taxonomy" id="4792"/>
    <lineage>
        <taxon>Eukaryota</taxon>
        <taxon>Sar</taxon>
        <taxon>Stramenopiles</taxon>
        <taxon>Oomycota</taxon>
        <taxon>Peronosporomycetes</taxon>
        <taxon>Peronosporales</taxon>
        <taxon>Peronosporaceae</taxon>
        <taxon>Phytophthora</taxon>
    </lineage>
</organism>
<reference evidence="3" key="2">
    <citation type="submission" date="2013-11" db="EMBL/GenBank/DDBJ databases">
        <title>The Genome Sequence of Phytophthora parasitica CJ05E6.</title>
        <authorList>
            <consortium name="The Broad Institute Genomics Platform"/>
            <person name="Russ C."/>
            <person name="Tyler B."/>
            <person name="Panabieres F."/>
            <person name="Shan W."/>
            <person name="Tripathy S."/>
            <person name="Grunwald N."/>
            <person name="Machado M."/>
            <person name="Johnson C.S."/>
            <person name="Arredondo F."/>
            <person name="Hong C."/>
            <person name="Coffey M."/>
            <person name="Young S.K."/>
            <person name="Zeng Q."/>
            <person name="Gargeya S."/>
            <person name="Fitzgerald M."/>
            <person name="Abouelleil A."/>
            <person name="Alvarado L."/>
            <person name="Chapman S.B."/>
            <person name="Gainer-Dewar J."/>
            <person name="Goldberg J."/>
            <person name="Griggs A."/>
            <person name="Gujja S."/>
            <person name="Hansen M."/>
            <person name="Howarth C."/>
            <person name="Imamovic A."/>
            <person name="Ireland A."/>
            <person name="Larimer J."/>
            <person name="McCowan C."/>
            <person name="Murphy C."/>
            <person name="Pearson M."/>
            <person name="Poon T.W."/>
            <person name="Priest M."/>
            <person name="Roberts A."/>
            <person name="Saif S."/>
            <person name="Shea T."/>
            <person name="Sykes S."/>
            <person name="Wortman J."/>
            <person name="Nusbaum C."/>
            <person name="Birren B."/>
        </authorList>
    </citation>
    <scope>NUCLEOTIDE SEQUENCE [LARGE SCALE GENOMIC DNA]</scope>
    <source>
        <strain evidence="3">CJ05E6</strain>
    </source>
</reference>
<dbReference type="Proteomes" id="UP000054532">
    <property type="component" value="Unassembled WGS sequence"/>
</dbReference>
<accession>W2G8Y8</accession>
<reference evidence="2" key="1">
    <citation type="submission" date="2013-11" db="EMBL/GenBank/DDBJ databases">
        <title>The Genome Sequence of Phytophthora parasitica CJ02B3.</title>
        <authorList>
            <consortium name="The Broad Institute Genomics Platform"/>
            <person name="Russ C."/>
            <person name="Tyler B."/>
            <person name="Panabieres F."/>
            <person name="Shan W."/>
            <person name="Tripathy S."/>
            <person name="Grunwald N."/>
            <person name="Machado M."/>
            <person name="Johnson C.S."/>
            <person name="Arredondo F."/>
            <person name="Hong C."/>
            <person name="Coffey M."/>
            <person name="Young S.K."/>
            <person name="Zeng Q."/>
            <person name="Gargeya S."/>
            <person name="Fitzgerald M."/>
            <person name="Abouelleil A."/>
            <person name="Alvarado L."/>
            <person name="Chapman S.B."/>
            <person name="Gainer-Dewar J."/>
            <person name="Goldberg J."/>
            <person name="Griggs A."/>
            <person name="Gujja S."/>
            <person name="Hansen M."/>
            <person name="Howarth C."/>
            <person name="Imamovic A."/>
            <person name="Ireland A."/>
            <person name="Larimer J."/>
            <person name="McCowan C."/>
            <person name="Murphy C."/>
            <person name="Pearson M."/>
            <person name="Poon T.W."/>
            <person name="Priest M."/>
            <person name="Roberts A."/>
            <person name="Saif S."/>
            <person name="Shea T."/>
            <person name="Sykes S."/>
            <person name="Wortman J."/>
            <person name="Nusbaum C."/>
            <person name="Birren B."/>
        </authorList>
    </citation>
    <scope>NUCLEOTIDE SEQUENCE [LARGE SCALE GENOMIC DNA]</scope>
    <source>
        <strain evidence="2">CJ02B3</strain>
    </source>
</reference>
<dbReference type="EMBL" id="KI687946">
    <property type="protein sequence ID" value="ETK79523.1"/>
    <property type="molecule type" value="Genomic_DNA"/>
</dbReference>
<dbReference type="EMBL" id="KI674712">
    <property type="protein sequence ID" value="ETL32939.1"/>
    <property type="molecule type" value="Genomic_DNA"/>
</dbReference>
<evidence type="ECO:0000313" key="4">
    <source>
        <dbReference type="EMBL" id="ETM39360.1"/>
    </source>
</evidence>
<proteinExistence type="predicted"/>
<protein>
    <submittedName>
        <fullName evidence="2">Uncharacterized protein</fullName>
    </submittedName>
</protein>
<feature type="region of interest" description="Disordered" evidence="1">
    <location>
        <begin position="34"/>
        <end position="78"/>
    </location>
</feature>
<reference evidence="4" key="3">
    <citation type="submission" date="2013-11" db="EMBL/GenBank/DDBJ databases">
        <title>The Genome Sequence of Phytophthora parasitica IAC_01/95.</title>
        <authorList>
            <consortium name="The Broad Institute Genomics Platform"/>
            <person name="Russ C."/>
            <person name="Tyler B."/>
            <person name="Panabieres F."/>
            <person name="Shan W."/>
            <person name="Tripathy S."/>
            <person name="Grunwald N."/>
            <person name="Machado M."/>
            <person name="Johnson C.S."/>
            <person name="Arredondo F."/>
            <person name="Hong C."/>
            <person name="Coffey M."/>
            <person name="Young S.K."/>
            <person name="Zeng Q."/>
            <person name="Gargeya S."/>
            <person name="Fitzgerald M."/>
            <person name="Abouelleil A."/>
            <person name="Alvarado L."/>
            <person name="Chapman S.B."/>
            <person name="Gainer-Dewar J."/>
            <person name="Goldberg J."/>
            <person name="Griggs A."/>
            <person name="Gujja S."/>
            <person name="Hansen M."/>
            <person name="Howarth C."/>
            <person name="Imamovic A."/>
            <person name="Ireland A."/>
            <person name="Larimer J."/>
            <person name="McCowan C."/>
            <person name="Murphy C."/>
            <person name="Pearson M."/>
            <person name="Poon T.W."/>
            <person name="Priest M."/>
            <person name="Roberts A."/>
            <person name="Saif S."/>
            <person name="Shea T."/>
            <person name="Sykes S."/>
            <person name="Wortman J."/>
            <person name="Nusbaum C."/>
            <person name="Birren B."/>
        </authorList>
    </citation>
    <scope>NUCLEOTIDE SEQUENCE [LARGE SCALE GENOMIC DNA]</scope>
    <source>
        <strain evidence="4">IAC_01/95</strain>
    </source>
</reference>
<sequence>MADIEDEAEFEDMFLFVMGQRRNVRQKKIAEDIPEGEVDGDAEVEDLQDPNDANMKRKFGISSSDDDTSQTESSTALV</sequence>
<feature type="compositionally biased region" description="Acidic residues" evidence="1">
    <location>
        <begin position="34"/>
        <end position="49"/>
    </location>
</feature>